<keyword evidence="7 9" id="KW-1015">Disulfide bond</keyword>
<evidence type="ECO:0000256" key="9">
    <source>
        <dbReference type="PROSITE-ProRule" id="PRU01356"/>
    </source>
</evidence>
<dbReference type="GO" id="GO:0005576">
    <property type="term" value="C:extracellular region"/>
    <property type="evidence" value="ECO:0007669"/>
    <property type="project" value="UniProtKB-SubCell"/>
</dbReference>
<proteinExistence type="inferred from homology"/>
<keyword evidence="9" id="KW-0349">Heme</keyword>
<feature type="signal peptide" evidence="10">
    <location>
        <begin position="1"/>
        <end position="18"/>
    </location>
</feature>
<organism evidence="12 13">
    <name type="scientific">Trichoderma longibrachiatum ATCC 18648</name>
    <dbReference type="NCBI Taxonomy" id="983965"/>
    <lineage>
        <taxon>Eukaryota</taxon>
        <taxon>Fungi</taxon>
        <taxon>Dikarya</taxon>
        <taxon>Ascomycota</taxon>
        <taxon>Pezizomycotina</taxon>
        <taxon>Sordariomycetes</taxon>
        <taxon>Hypocreomycetidae</taxon>
        <taxon>Hypocreales</taxon>
        <taxon>Hypocreaceae</taxon>
        <taxon>Trichoderma</taxon>
    </lineage>
</organism>
<evidence type="ECO:0000256" key="10">
    <source>
        <dbReference type="SAM" id="SignalP"/>
    </source>
</evidence>
<keyword evidence="9" id="KW-0479">Metal-binding</keyword>
<evidence type="ECO:0000256" key="7">
    <source>
        <dbReference type="ARBA" id="ARBA00023157"/>
    </source>
</evidence>
<dbReference type="Proteomes" id="UP000240760">
    <property type="component" value="Unassembled WGS sequence"/>
</dbReference>
<comment type="caution">
    <text evidence="9">Lacks conserved residue(s) required for the propagation of feature annotation.</text>
</comment>
<evidence type="ECO:0000313" key="13">
    <source>
        <dbReference type="Proteomes" id="UP000240760"/>
    </source>
</evidence>
<dbReference type="InterPro" id="IPR008427">
    <property type="entry name" value="Extracellular_membr_CFEM_dom"/>
</dbReference>
<dbReference type="STRING" id="983965.A0A2T4BVS0"/>
<dbReference type="OrthoDB" id="4900576at2759"/>
<keyword evidence="9" id="KW-0408">Iron</keyword>
<comment type="subcellular location">
    <subcellularLocation>
        <location evidence="1">Membrane</location>
        <topology evidence="1">Lipid-anchor</topology>
        <topology evidence="1">GPI-anchor</topology>
    </subcellularLocation>
    <subcellularLocation>
        <location evidence="2">Secreted</location>
    </subcellularLocation>
</comment>
<feature type="binding site" description="axial binding residue" evidence="9">
    <location>
        <position position="46"/>
    </location>
    <ligand>
        <name>heme</name>
        <dbReference type="ChEBI" id="CHEBI:30413"/>
    </ligand>
    <ligandPart>
        <name>Fe</name>
        <dbReference type="ChEBI" id="CHEBI:18248"/>
    </ligandPart>
</feature>
<evidence type="ECO:0000256" key="1">
    <source>
        <dbReference type="ARBA" id="ARBA00004589"/>
    </source>
</evidence>
<dbReference type="EMBL" id="KZ679138">
    <property type="protein sequence ID" value="PTB73404.1"/>
    <property type="molecule type" value="Genomic_DNA"/>
</dbReference>
<evidence type="ECO:0000313" key="12">
    <source>
        <dbReference type="EMBL" id="PTB73404.1"/>
    </source>
</evidence>
<keyword evidence="6 10" id="KW-0732">Signal</keyword>
<keyword evidence="5" id="KW-0325">Glycoprotein</keyword>
<keyword evidence="5" id="KW-0336">GPI-anchor</keyword>
<dbReference type="GO" id="GO:0098552">
    <property type="term" value="C:side of membrane"/>
    <property type="evidence" value="ECO:0007669"/>
    <property type="project" value="UniProtKB-KW"/>
</dbReference>
<evidence type="ECO:0000256" key="5">
    <source>
        <dbReference type="ARBA" id="ARBA00022622"/>
    </source>
</evidence>
<feature type="disulfide bond" evidence="9">
    <location>
        <begin position="42"/>
        <end position="49"/>
    </location>
</feature>
<evidence type="ECO:0000256" key="6">
    <source>
        <dbReference type="ARBA" id="ARBA00022729"/>
    </source>
</evidence>
<gene>
    <name evidence="12" type="ORF">M440DRAFT_1404410</name>
</gene>
<dbReference type="GO" id="GO:0046872">
    <property type="term" value="F:metal ion binding"/>
    <property type="evidence" value="ECO:0007669"/>
    <property type="project" value="UniProtKB-UniRule"/>
</dbReference>
<evidence type="ECO:0000259" key="11">
    <source>
        <dbReference type="PROSITE" id="PS52012"/>
    </source>
</evidence>
<evidence type="ECO:0000256" key="8">
    <source>
        <dbReference type="ARBA" id="ARBA00023288"/>
    </source>
</evidence>
<keyword evidence="8" id="KW-0449">Lipoprotein</keyword>
<evidence type="ECO:0000256" key="3">
    <source>
        <dbReference type="ARBA" id="ARBA00010031"/>
    </source>
</evidence>
<evidence type="ECO:0000256" key="4">
    <source>
        <dbReference type="ARBA" id="ARBA00022525"/>
    </source>
</evidence>
<comment type="similarity">
    <text evidence="3">Belongs to the RBT5 family.</text>
</comment>
<protein>
    <recommendedName>
        <fullName evidence="11">CFEM domain-containing protein</fullName>
    </recommendedName>
</protein>
<dbReference type="PROSITE" id="PS52012">
    <property type="entry name" value="CFEM"/>
    <property type="match status" value="1"/>
</dbReference>
<sequence>MKTASLFLAASMAVAAAAKGLTGVLPTCAVDCVADALKTTKCSLEDAACLCADQETYQSLLGPAVDCMVKACGKTETISKTPVQT</sequence>
<dbReference type="AlphaFoldDB" id="A0A2T4BVS0"/>
<keyword evidence="13" id="KW-1185">Reference proteome</keyword>
<name>A0A2T4BVS0_TRILO</name>
<reference evidence="12 13" key="1">
    <citation type="submission" date="2016-07" db="EMBL/GenBank/DDBJ databases">
        <title>Multiple horizontal gene transfer events from other fungi enriched the ability of initially mycotrophic Trichoderma (Ascomycota) to feed on dead plant biomass.</title>
        <authorList>
            <consortium name="DOE Joint Genome Institute"/>
            <person name="Aerts A."/>
            <person name="Atanasova L."/>
            <person name="Chenthamara K."/>
            <person name="Zhang J."/>
            <person name="Grujic M."/>
            <person name="Henrissat B."/>
            <person name="Kuo A."/>
            <person name="Salamov A."/>
            <person name="Lipzen A."/>
            <person name="Labutti K."/>
            <person name="Barry K."/>
            <person name="Miao Y."/>
            <person name="Rahimi M.J."/>
            <person name="Shen Q."/>
            <person name="Grigoriev I.V."/>
            <person name="Kubicek C.P."/>
            <person name="Druzhinina I.S."/>
        </authorList>
    </citation>
    <scope>NUCLEOTIDE SEQUENCE [LARGE SCALE GENOMIC DNA]</scope>
    <source>
        <strain evidence="12 13">ATCC 18648</strain>
    </source>
</reference>
<feature type="chain" id="PRO_5015766057" description="CFEM domain-containing protein" evidence="10">
    <location>
        <begin position="19"/>
        <end position="85"/>
    </location>
</feature>
<evidence type="ECO:0000256" key="2">
    <source>
        <dbReference type="ARBA" id="ARBA00004613"/>
    </source>
</evidence>
<accession>A0A2T4BVS0</accession>
<keyword evidence="4" id="KW-0964">Secreted</keyword>
<feature type="domain" description="CFEM" evidence="11">
    <location>
        <begin position="1"/>
        <end position="85"/>
    </location>
</feature>
<keyword evidence="5" id="KW-0472">Membrane</keyword>
<dbReference type="Pfam" id="PF05730">
    <property type="entry name" value="CFEM"/>
    <property type="match status" value="1"/>
</dbReference>